<dbReference type="Proteomes" id="UP000037460">
    <property type="component" value="Unassembled WGS sequence"/>
</dbReference>
<evidence type="ECO:0000313" key="1">
    <source>
        <dbReference type="EMBL" id="KOO31847.1"/>
    </source>
</evidence>
<comment type="caution">
    <text evidence="1">The sequence shown here is derived from an EMBL/GenBank/DDBJ whole genome shotgun (WGS) entry which is preliminary data.</text>
</comment>
<sequence length="97" mass="10347">MLNELGLGGVPIHESLQHNTTIVHALTMAAKPKPKVQDGNDDAAGAAALSLIIGGDLDTCYGPELLTAEIVYYGKFKKNYAPEWSDEGESESSDEVE</sequence>
<protein>
    <submittedName>
        <fullName evidence="1">Uncharacterized protein</fullName>
    </submittedName>
</protein>
<dbReference type="EMBL" id="JWZX01001920">
    <property type="protein sequence ID" value="KOO31847.1"/>
    <property type="molecule type" value="Genomic_DNA"/>
</dbReference>
<gene>
    <name evidence="1" type="ORF">Ctob_012847</name>
</gene>
<dbReference type="AlphaFoldDB" id="A0A0M0JZT5"/>
<keyword evidence="2" id="KW-1185">Reference proteome</keyword>
<reference evidence="2" key="1">
    <citation type="journal article" date="2015" name="PLoS Genet.">
        <title>Genome Sequence and Transcriptome Analyses of Chrysochromulina tobin: Metabolic Tools for Enhanced Algal Fitness in the Prominent Order Prymnesiales (Haptophyceae).</title>
        <authorList>
            <person name="Hovde B.T."/>
            <person name="Deodato C.R."/>
            <person name="Hunsperger H.M."/>
            <person name="Ryken S.A."/>
            <person name="Yost W."/>
            <person name="Jha R.K."/>
            <person name="Patterson J."/>
            <person name="Monnat R.J. Jr."/>
            <person name="Barlow S.B."/>
            <person name="Starkenburg S.R."/>
            <person name="Cattolico R.A."/>
        </authorList>
    </citation>
    <scope>NUCLEOTIDE SEQUENCE</scope>
    <source>
        <strain evidence="2">CCMP291</strain>
    </source>
</reference>
<proteinExistence type="predicted"/>
<accession>A0A0M0JZT5</accession>
<evidence type="ECO:0000313" key="2">
    <source>
        <dbReference type="Proteomes" id="UP000037460"/>
    </source>
</evidence>
<organism evidence="1 2">
    <name type="scientific">Chrysochromulina tobinii</name>
    <dbReference type="NCBI Taxonomy" id="1460289"/>
    <lineage>
        <taxon>Eukaryota</taxon>
        <taxon>Haptista</taxon>
        <taxon>Haptophyta</taxon>
        <taxon>Prymnesiophyceae</taxon>
        <taxon>Prymnesiales</taxon>
        <taxon>Chrysochromulinaceae</taxon>
        <taxon>Chrysochromulina</taxon>
    </lineage>
</organism>
<name>A0A0M0JZT5_9EUKA</name>